<protein>
    <submittedName>
        <fullName evidence="5">AraC family transcriptional regulator</fullName>
    </submittedName>
</protein>
<evidence type="ECO:0000259" key="4">
    <source>
        <dbReference type="PROSITE" id="PS01124"/>
    </source>
</evidence>
<dbReference type="AlphaFoldDB" id="A0A3M8B0A1"/>
<evidence type="ECO:0000256" key="1">
    <source>
        <dbReference type="ARBA" id="ARBA00023015"/>
    </source>
</evidence>
<dbReference type="EMBL" id="RHHS01000027">
    <property type="protein sequence ID" value="RNB56869.1"/>
    <property type="molecule type" value="Genomic_DNA"/>
</dbReference>
<dbReference type="SMART" id="SM00342">
    <property type="entry name" value="HTH_ARAC"/>
    <property type="match status" value="1"/>
</dbReference>
<dbReference type="InterPro" id="IPR018062">
    <property type="entry name" value="HTH_AraC-typ_CS"/>
</dbReference>
<keyword evidence="3" id="KW-0804">Transcription</keyword>
<keyword evidence="1" id="KW-0805">Transcription regulation</keyword>
<dbReference type="GO" id="GO:0043565">
    <property type="term" value="F:sequence-specific DNA binding"/>
    <property type="evidence" value="ECO:0007669"/>
    <property type="project" value="InterPro"/>
</dbReference>
<dbReference type="InterPro" id="IPR018060">
    <property type="entry name" value="HTH_AraC"/>
</dbReference>
<organism evidence="5 6">
    <name type="scientific">Brevibacillus gelatini</name>
    <dbReference type="NCBI Taxonomy" id="1655277"/>
    <lineage>
        <taxon>Bacteria</taxon>
        <taxon>Bacillati</taxon>
        <taxon>Bacillota</taxon>
        <taxon>Bacilli</taxon>
        <taxon>Bacillales</taxon>
        <taxon>Paenibacillaceae</taxon>
        <taxon>Brevibacillus</taxon>
    </lineage>
</organism>
<dbReference type="PROSITE" id="PS00041">
    <property type="entry name" value="HTH_ARAC_FAMILY_1"/>
    <property type="match status" value="1"/>
</dbReference>
<keyword evidence="2" id="KW-0238">DNA-binding</keyword>
<evidence type="ECO:0000256" key="2">
    <source>
        <dbReference type="ARBA" id="ARBA00023125"/>
    </source>
</evidence>
<evidence type="ECO:0000313" key="5">
    <source>
        <dbReference type="EMBL" id="RNB56869.1"/>
    </source>
</evidence>
<dbReference type="GO" id="GO:0003700">
    <property type="term" value="F:DNA-binding transcription factor activity"/>
    <property type="evidence" value="ECO:0007669"/>
    <property type="project" value="InterPro"/>
</dbReference>
<dbReference type="PANTHER" id="PTHR47893">
    <property type="entry name" value="REGULATORY PROTEIN PCHR"/>
    <property type="match status" value="1"/>
</dbReference>
<dbReference type="Gene3D" id="1.10.10.60">
    <property type="entry name" value="Homeodomain-like"/>
    <property type="match status" value="2"/>
</dbReference>
<evidence type="ECO:0000313" key="6">
    <source>
        <dbReference type="Proteomes" id="UP000268829"/>
    </source>
</evidence>
<dbReference type="PROSITE" id="PS01124">
    <property type="entry name" value="HTH_ARAC_FAMILY_2"/>
    <property type="match status" value="1"/>
</dbReference>
<dbReference type="InterPro" id="IPR009057">
    <property type="entry name" value="Homeodomain-like_sf"/>
</dbReference>
<dbReference type="InterPro" id="IPR053142">
    <property type="entry name" value="PchR_regulatory_protein"/>
</dbReference>
<name>A0A3M8B0A1_9BACL</name>
<evidence type="ECO:0000256" key="3">
    <source>
        <dbReference type="ARBA" id="ARBA00023163"/>
    </source>
</evidence>
<proteinExistence type="predicted"/>
<dbReference type="SUPFAM" id="SSF46689">
    <property type="entry name" value="Homeodomain-like"/>
    <property type="match status" value="2"/>
</dbReference>
<dbReference type="Pfam" id="PF12833">
    <property type="entry name" value="HTH_18"/>
    <property type="match status" value="1"/>
</dbReference>
<feature type="domain" description="HTH araC/xylS-type" evidence="4">
    <location>
        <begin position="221"/>
        <end position="319"/>
    </location>
</feature>
<gene>
    <name evidence="5" type="ORF">EDM57_11120</name>
</gene>
<accession>A0A3M8B0A1</accession>
<dbReference type="PANTHER" id="PTHR47893:SF1">
    <property type="entry name" value="REGULATORY PROTEIN PCHR"/>
    <property type="match status" value="1"/>
</dbReference>
<dbReference type="Proteomes" id="UP000268829">
    <property type="component" value="Unassembled WGS sequence"/>
</dbReference>
<keyword evidence="6" id="KW-1185">Reference proteome</keyword>
<dbReference type="OrthoDB" id="8737373at2"/>
<dbReference type="RefSeq" id="WP_122904833.1">
    <property type="nucleotide sequence ID" value="NZ_CP154342.1"/>
</dbReference>
<dbReference type="InterPro" id="IPR020449">
    <property type="entry name" value="Tscrpt_reg_AraC-type_HTH"/>
</dbReference>
<dbReference type="PRINTS" id="PR00032">
    <property type="entry name" value="HTHARAC"/>
</dbReference>
<comment type="caution">
    <text evidence="5">The sequence shown here is derived from an EMBL/GenBank/DDBJ whole genome shotgun (WGS) entry which is preliminary data.</text>
</comment>
<sequence>MKDLVRELHVPCLMQCGFFRDDSKTPYSQAGTCFSVSPDKGSGHYWTYSRENLFAISILDFVFYEDLFLEFQQPKYLSLNYYDSVSGEELHPYKRLSSGCIRVHFGCNNVYRARYHKNIPIRSTGIEITPEYYEDYLKAKYPDEYTDPRSSFLSVDGLTNFPELVFLFRQIRQFRGTGIAARLYYEGKVAEAVSLIVEKARQQKKTYPSKYVSKADLDSLQAVTAYIDDHFAEEIHLETLARIACMGTTKLKGTFKLVYKCTITEYIQNKRMSRAEQLLSSTDMPINQIAQLVGYHNPSRFSELFRKITGMLPNEYRRYSHTLL</sequence>
<reference evidence="5 6" key="1">
    <citation type="submission" date="2018-10" db="EMBL/GenBank/DDBJ databases">
        <title>Phylogenomics of Brevibacillus.</title>
        <authorList>
            <person name="Dunlap C."/>
        </authorList>
    </citation>
    <scope>NUCLEOTIDE SEQUENCE [LARGE SCALE GENOMIC DNA]</scope>
    <source>
        <strain evidence="5 6">DSM 100115</strain>
    </source>
</reference>